<reference evidence="2 3" key="1">
    <citation type="submission" date="2024-03" db="EMBL/GenBank/DDBJ databases">
        <title>Human intestinal bacterial collection.</title>
        <authorList>
            <person name="Pauvert C."/>
            <person name="Hitch T.C.A."/>
            <person name="Clavel T."/>
        </authorList>
    </citation>
    <scope>NUCLEOTIDE SEQUENCE [LARGE SCALE GENOMIC DNA]</scope>
    <source>
        <strain evidence="2 3">CLA-JM-H38</strain>
    </source>
</reference>
<proteinExistence type="predicted"/>
<organism evidence="2 3">
    <name type="scientific">Ruminococcoides intestinale</name>
    <dbReference type="NCBI Taxonomy" id="3133162"/>
    <lineage>
        <taxon>Bacteria</taxon>
        <taxon>Bacillati</taxon>
        <taxon>Bacillota</taxon>
        <taxon>Clostridia</taxon>
        <taxon>Eubacteriales</taxon>
        <taxon>Oscillospiraceae</taxon>
        <taxon>Ruminococcoides</taxon>
    </lineage>
</organism>
<sequence length="366" mass="42276">MAEVVKIVLTGGPCGGKTSALKYISEELKKLNIPTITIGEVASRLFSEGKTPENVGSYEFHRELFEIQLAEENEKTQIAKNMDCEKAVLLFDRGLLDSRAYVTEDEFAKYAGIHNLNEDVIRNSYDAVFHLVTSADGAEEYYGKETNIFRREESLEKAREVDTDVMAVWTGTPHLRVIDNSTDFDTKLKRLLKEVVAFLGIPKPLEIERKFLIEYPDIEFLNSIKTCRRIPITQAYLTTPEEGYFRIRKRGEGDKAVYIKTVKIKISDIKRIEIENYISKEQYDSYLAQRQYVTGVISKDRYCIVDNSTYCELDVYPFWNDRATIEIELLSEDQRYQLPKFVKLIREVSSEPDYRNLALAQKYGKP</sequence>
<dbReference type="EMBL" id="JBBMEZ010000022">
    <property type="protein sequence ID" value="MEQ2470317.1"/>
    <property type="molecule type" value="Genomic_DNA"/>
</dbReference>
<dbReference type="SMART" id="SM01118">
    <property type="entry name" value="CYTH"/>
    <property type="match status" value="1"/>
</dbReference>
<comment type="caution">
    <text evidence="2">The sequence shown here is derived from an EMBL/GenBank/DDBJ whole genome shotgun (WGS) entry which is preliminary data.</text>
</comment>
<evidence type="ECO:0000313" key="2">
    <source>
        <dbReference type="EMBL" id="MEQ2470317.1"/>
    </source>
</evidence>
<gene>
    <name evidence="2" type="ORF">WMO39_08260</name>
</gene>
<keyword evidence="3" id="KW-1185">Reference proteome</keyword>
<feature type="domain" description="CYTH" evidence="1">
    <location>
        <begin position="204"/>
        <end position="366"/>
    </location>
</feature>
<dbReference type="SUPFAM" id="SSF55154">
    <property type="entry name" value="CYTH-like phosphatases"/>
    <property type="match status" value="1"/>
</dbReference>
<dbReference type="InterPro" id="IPR027417">
    <property type="entry name" value="P-loop_NTPase"/>
</dbReference>
<dbReference type="Gene3D" id="3.40.50.300">
    <property type="entry name" value="P-loop containing nucleotide triphosphate hydrolases"/>
    <property type="match status" value="1"/>
</dbReference>
<dbReference type="InterPro" id="IPR038727">
    <property type="entry name" value="NadR/Ttd14_AAA_dom"/>
</dbReference>
<dbReference type="PANTHER" id="PTHR34932">
    <property type="entry name" value="TRPL TRANSLOCATION DEFECT PROTEIN 14"/>
    <property type="match status" value="1"/>
</dbReference>
<dbReference type="SUPFAM" id="SSF52540">
    <property type="entry name" value="P-loop containing nucleoside triphosphate hydrolases"/>
    <property type="match status" value="1"/>
</dbReference>
<evidence type="ECO:0000313" key="3">
    <source>
        <dbReference type="Proteomes" id="UP001490816"/>
    </source>
</evidence>
<dbReference type="InterPro" id="IPR033469">
    <property type="entry name" value="CYTH-like_dom_sf"/>
</dbReference>
<dbReference type="RefSeq" id="WP_187299895.1">
    <property type="nucleotide sequence ID" value="NZ_JBBMEZ010000022.1"/>
</dbReference>
<dbReference type="Pfam" id="PF01928">
    <property type="entry name" value="CYTH"/>
    <property type="match status" value="1"/>
</dbReference>
<dbReference type="Proteomes" id="UP001490816">
    <property type="component" value="Unassembled WGS sequence"/>
</dbReference>
<dbReference type="InterPro" id="IPR053227">
    <property type="entry name" value="TRPL-trafficking_regulator"/>
</dbReference>
<dbReference type="PANTHER" id="PTHR34932:SF1">
    <property type="entry name" value="TRPL TRANSLOCATION DEFECT PROTEIN 14"/>
    <property type="match status" value="1"/>
</dbReference>
<dbReference type="InterPro" id="IPR023577">
    <property type="entry name" value="CYTH_domain"/>
</dbReference>
<protein>
    <submittedName>
        <fullName evidence="2">AAA family ATPase</fullName>
    </submittedName>
</protein>
<name>A0ABV1FAC7_9FIRM</name>
<dbReference type="PROSITE" id="PS51707">
    <property type="entry name" value="CYTH"/>
    <property type="match status" value="1"/>
</dbReference>
<dbReference type="Pfam" id="PF13521">
    <property type="entry name" value="AAA_28"/>
    <property type="match status" value="1"/>
</dbReference>
<dbReference type="Gene3D" id="2.40.320.10">
    <property type="entry name" value="Hypothetical Protein Pfu-838710-001"/>
    <property type="match status" value="1"/>
</dbReference>
<evidence type="ECO:0000259" key="1">
    <source>
        <dbReference type="PROSITE" id="PS51707"/>
    </source>
</evidence>
<accession>A0ABV1FAC7</accession>